<evidence type="ECO:0000313" key="4">
    <source>
        <dbReference type="Proteomes" id="UP000070096"/>
    </source>
</evidence>
<comment type="caution">
    <text evidence="3">The sequence shown here is derived from an EMBL/GenBank/DDBJ whole genome shotgun (WGS) entry which is preliminary data.</text>
</comment>
<evidence type="ECO:0000256" key="1">
    <source>
        <dbReference type="SAM" id="Coils"/>
    </source>
</evidence>
<gene>
    <name evidence="3" type="ORF">SGODD07_00380</name>
</gene>
<dbReference type="Proteomes" id="UP000070096">
    <property type="component" value="Unassembled WGS sequence"/>
</dbReference>
<sequence>MIKDRNQEKRDQLRKQIIQLENQEEDLLVLKRRYEEKVMDFRTDIWTMNAQIENLIDSVSETSPANRKIWEENQALQQAIDSYVEQELDNVSKQTRKVQQKLDENREKLTKERNSLPWE</sequence>
<dbReference type="PATRIC" id="fig|1302.21.peg.431"/>
<feature type="region of interest" description="Disordered" evidence="2">
    <location>
        <begin position="96"/>
        <end position="119"/>
    </location>
</feature>
<protein>
    <recommendedName>
        <fullName evidence="5">Cingulin</fullName>
    </recommendedName>
</protein>
<name>A0A139NCS6_STRGN</name>
<feature type="coiled-coil region" evidence="1">
    <location>
        <begin position="3"/>
        <end position="40"/>
    </location>
</feature>
<evidence type="ECO:0008006" key="5">
    <source>
        <dbReference type="Google" id="ProtNLM"/>
    </source>
</evidence>
<dbReference type="AlphaFoldDB" id="A0A139NCS6"/>
<keyword evidence="1" id="KW-0175">Coiled coil</keyword>
<accession>A0A139NCS6</accession>
<reference evidence="3 4" key="1">
    <citation type="submission" date="2016-01" db="EMBL/GenBank/DDBJ databases">
        <title>Highly variable Streptococcus oralis are common among viridans streptococci isolated from primates.</title>
        <authorList>
            <person name="Denapaite D."/>
            <person name="Rieger M."/>
            <person name="Koendgen S."/>
            <person name="Brueckner R."/>
            <person name="Ochigava I."/>
            <person name="Kappeler P."/>
            <person name="Maetz-Rensing K."/>
            <person name="Leendertz F."/>
            <person name="Hakenbeck R."/>
        </authorList>
    </citation>
    <scope>NUCLEOTIDE SEQUENCE [LARGE SCALE GENOMIC DNA]</scope>
    <source>
        <strain evidence="3 4">DD07</strain>
    </source>
</reference>
<organism evidence="3 4">
    <name type="scientific">Streptococcus gordonii</name>
    <dbReference type="NCBI Taxonomy" id="1302"/>
    <lineage>
        <taxon>Bacteria</taxon>
        <taxon>Bacillati</taxon>
        <taxon>Bacillota</taxon>
        <taxon>Bacilli</taxon>
        <taxon>Lactobacillales</taxon>
        <taxon>Streptococcaceae</taxon>
        <taxon>Streptococcus</taxon>
    </lineage>
</organism>
<feature type="compositionally biased region" description="Basic and acidic residues" evidence="2">
    <location>
        <begin position="100"/>
        <end position="119"/>
    </location>
</feature>
<dbReference type="EMBL" id="LQRC01000065">
    <property type="protein sequence ID" value="KXT73643.1"/>
    <property type="molecule type" value="Genomic_DNA"/>
</dbReference>
<proteinExistence type="predicted"/>
<evidence type="ECO:0000313" key="3">
    <source>
        <dbReference type="EMBL" id="KXT73643.1"/>
    </source>
</evidence>
<evidence type="ECO:0000256" key="2">
    <source>
        <dbReference type="SAM" id="MobiDB-lite"/>
    </source>
</evidence>